<accession>I0EM74</accession>
<dbReference type="KEGG" id="hce:HCW_03820"/>
<protein>
    <submittedName>
        <fullName evidence="3">Outer membrane protein HopL</fullName>
    </submittedName>
</protein>
<dbReference type="EMBL" id="CP003479">
    <property type="protein sequence ID" value="AFI04043.1"/>
    <property type="molecule type" value="Genomic_DNA"/>
</dbReference>
<evidence type="ECO:0000313" key="4">
    <source>
        <dbReference type="Proteomes" id="UP000005010"/>
    </source>
</evidence>
<feature type="region of interest" description="Disordered" evidence="2">
    <location>
        <begin position="798"/>
        <end position="821"/>
    </location>
</feature>
<reference evidence="4" key="1">
    <citation type="submission" date="2012-04" db="EMBL/GenBank/DDBJ databases">
        <title>Complete genome sequence of Helicobacter cetorum strain MIT 00-7128.</title>
        <authorList>
            <person name="Kersulyte D."/>
            <person name="Berg D.E."/>
        </authorList>
    </citation>
    <scope>NUCLEOTIDE SEQUENCE [LARGE SCALE GENOMIC DNA]</scope>
    <source>
        <strain evidence="4">MIT 00-7128</strain>
    </source>
</reference>
<dbReference type="Pfam" id="PF01856">
    <property type="entry name" value="HP_OMP"/>
    <property type="match status" value="1"/>
</dbReference>
<dbReference type="HOGENOM" id="CLU_266453_0_0_7"/>
<evidence type="ECO:0000256" key="1">
    <source>
        <dbReference type="SAM" id="Coils"/>
    </source>
</evidence>
<keyword evidence="1" id="KW-0175">Coiled coil</keyword>
<sequence>MKKSKLGNLIFAGSLLAQQSILLAEDNGWYMSVGYQIGGTQQNVDNKQLKENQNTLNYITQTASAMANPNGGLLSLTSSAVASALGGGLATTASSQLQGIAQILGDIQAHRHDYNTNREIQSIQQQLIGQNGISNPITSHSAKLSARLLGNTAKNFQESSAITTQVLDTINSITPSQNSQETRKQLQNSIDAMNKLLQQVHTSVINAQGTSYVQTLFSELVNNVNQLSGGAKTSAITSLEGAINAYGVGYTTNNGVLTLNPLNPNATYSNTSVLGTTQENSKPNQSSSTAYNNTLAMNELSSSQSESLQLLIQRLEPLANDKVNSNIAQVAQQIQNVALQTLSNNALSGTTTALNNLYNALQYQASAQTVDSYQNSYQWTDKLSNGETGFKDPGNILQNTSGKGNIGTITNALGENITSYDCSTTTCKPTKSADNKMTYTPNDLKTLSQPEGGKIGINSYNLSELISQAYQSLQTSQANLKSLESQLNKVLNITTDSSGNPTSDNLLGKELIQLQNLVSSKQDETKSIEQALQNSMKEVSNYQQQLQSYIASQQSNIENWRKQIYGISGSAFVGNGTELSGGKKVEGFVAPVSGQDILGYGCFKTSQTQSACALGLGQFNKLINTIAQTPPTSLDSSSAQPIYDSAYYQKLYSELGLSQTENGNMSVSGGVLGSIIQNLNNQINSVYNSASGFDGNSSLNNLWNITYYNTLKDYKGGTNFAGNFTCSYQANGNGTCTISGGTTADAALPMNQGGPSKELEQMKNSSIKASQYQEMLSILKDASLGKLGTLNNGVYTPTPANNLTNGEDKTTPQAQSGGSLTPLQNIYNEAIKLQELAKGNKGVQQGLEQFFNNINMGYNPSGSYDTTPADSVLWGNGQTYDTIKVTATDWKASDSVTQVSANTSQPFRTISSQCHSSSGCTILIPGYDKPIDYTGTITIDYNLKSGDMTSQKYSGTQSVHVGPLVYSGQVGQDVYTLKGSAQVEIKISDNNKSGIPTEPITVSKGELVFGCANVDCSTTTSSGTADITYEEQKSYSNTNNPPVKNIANAWNNGNDMSVANIAYILKNGLCLNGDKDNTCTGGLINVLNSIPSNGVSDTNAIVDLLITYIEQNGAFQQNGINGVDSALHWGGSLFNGLVSALKDNLQTLQNGLKPETLLETLQELAKNTSTIQAFNQNLDELLGKQKSTQITSTLLQALEKDAQKIAQAEQMATSYASQPVLGQYVSGKSTQHGVSNGFGVSLGYKHFFGNARKLGLRYYGFFDYGYSKMGIGNQESSANVLVYGAGMDFLWNVFGRTYNTKAVNFGFFGGIQLAGTSWLSSLHNQIVEEWGNAKDINGANFQFLFNLGIRTNFAEFKRYGGKHRNKGVLSQQGVEFGIKIPTINQVYLKSAGADVSYRRLYVFYLNYVKGF</sequence>
<keyword evidence="4" id="KW-1185">Reference proteome</keyword>
<dbReference type="eggNOG" id="COG3170">
    <property type="taxonomic scope" value="Bacteria"/>
</dbReference>
<dbReference type="RefSeq" id="WP_014660913.1">
    <property type="nucleotide sequence ID" value="NC_017737.1"/>
</dbReference>
<dbReference type="InterPro" id="IPR002718">
    <property type="entry name" value="OMP_Helicobacter"/>
</dbReference>
<evidence type="ECO:0000256" key="2">
    <source>
        <dbReference type="SAM" id="MobiDB-lite"/>
    </source>
</evidence>
<feature type="region of interest" description="Disordered" evidence="2">
    <location>
        <begin position="270"/>
        <end position="290"/>
    </location>
</feature>
<dbReference type="PATRIC" id="fig|182217.3.peg.817"/>
<organism evidence="3 4">
    <name type="scientific">Helicobacter cetorum (strain ATCC BAA-429 / MIT 00-7128)</name>
    <dbReference type="NCBI Taxonomy" id="182217"/>
    <lineage>
        <taxon>Bacteria</taxon>
        <taxon>Pseudomonadati</taxon>
        <taxon>Campylobacterota</taxon>
        <taxon>Epsilonproteobacteria</taxon>
        <taxon>Campylobacterales</taxon>
        <taxon>Helicobacteraceae</taxon>
        <taxon>Helicobacter</taxon>
    </lineage>
</organism>
<name>I0EM74_HELC0</name>
<dbReference type="Proteomes" id="UP000005010">
    <property type="component" value="Chromosome"/>
</dbReference>
<evidence type="ECO:0000313" key="3">
    <source>
        <dbReference type="EMBL" id="AFI04043.1"/>
    </source>
</evidence>
<dbReference type="PRINTS" id="PR01776">
    <property type="entry name" value="HPOMPFAMILY"/>
</dbReference>
<feature type="coiled-coil region" evidence="1">
    <location>
        <begin position="466"/>
        <end position="493"/>
    </location>
</feature>
<gene>
    <name evidence="3" type="ordered locus">HCW_03820</name>
</gene>
<feature type="coiled-coil region" evidence="1">
    <location>
        <begin position="525"/>
        <end position="552"/>
    </location>
</feature>
<proteinExistence type="predicted"/>